<accession>A0ABT2ETI9</accession>
<dbReference type="Gene3D" id="1.10.3210.10">
    <property type="entry name" value="Hypothetical protein af1432"/>
    <property type="match status" value="1"/>
</dbReference>
<dbReference type="PROSITE" id="PS51833">
    <property type="entry name" value="HDOD"/>
    <property type="match status" value="1"/>
</dbReference>
<dbReference type="InterPro" id="IPR014408">
    <property type="entry name" value="dGMP_Pdiesterase_EAL/HD-GYP"/>
</dbReference>
<dbReference type="InterPro" id="IPR013976">
    <property type="entry name" value="HDOD"/>
</dbReference>
<keyword evidence="3" id="KW-1185">Reference proteome</keyword>
<evidence type="ECO:0000259" key="1">
    <source>
        <dbReference type="PROSITE" id="PS51833"/>
    </source>
</evidence>
<dbReference type="InterPro" id="IPR035919">
    <property type="entry name" value="EAL_sf"/>
</dbReference>
<dbReference type="PIRSF" id="PIRSF003180">
    <property type="entry name" value="DiGMPpdiest_YuxH"/>
    <property type="match status" value="1"/>
</dbReference>
<dbReference type="Gene3D" id="3.20.20.450">
    <property type="entry name" value="EAL domain"/>
    <property type="match status" value="1"/>
</dbReference>
<sequence>MAMKLFIVRQPIFNRWKRVVGYELIFHAVEADNKPLVDREQAGRWLIDAQLHLFKTIRLTGGKLAFVPLPRPMILQDLVSTLPPSQTVLEVDAEESTDDLVSACFRLKVTGYPIAVKGFLPWSPVHPLVAIANILKVDFSKVTGSERARAVAVYATPTRKMLAEKVETAEEFAEAERFGYDYFQGGFLYQPETLSAKVLTSHQFTYLRVMQLLSEPNMDFDRVEQVIKTDPSLSFKLLRYVNSAAIGVRHRVSSLRQALVLLGERLLRRWLLIAVMTLLLENKPHELLVTALVRGHMCEQIAAVAKLPTDPEPFLVGLLSVLDALLDQPMPEILEELPLNQELKDALMQYPTPLGWVYSLVLAYERMDWQTVSKLANLLGVPENELAIYYERSVRWADHLFSRETPVLLR</sequence>
<dbReference type="PANTHER" id="PTHR33525">
    <property type="match status" value="1"/>
</dbReference>
<dbReference type="SUPFAM" id="SSF141868">
    <property type="entry name" value="EAL domain-like"/>
    <property type="match status" value="1"/>
</dbReference>
<dbReference type="RefSeq" id="WP_259098443.1">
    <property type="nucleotide sequence ID" value="NZ_CP130454.1"/>
</dbReference>
<dbReference type="Pfam" id="PF08668">
    <property type="entry name" value="HDOD"/>
    <property type="match status" value="1"/>
</dbReference>
<feature type="domain" description="HDOD" evidence="1">
    <location>
        <begin position="199"/>
        <end position="385"/>
    </location>
</feature>
<dbReference type="InterPro" id="IPR052340">
    <property type="entry name" value="RNase_Y/CdgJ"/>
</dbReference>
<evidence type="ECO:0000313" key="2">
    <source>
        <dbReference type="EMBL" id="MCS3920203.1"/>
    </source>
</evidence>
<gene>
    <name evidence="2" type="ORF">M2350_002632</name>
</gene>
<reference evidence="2 3" key="1">
    <citation type="submission" date="2022-08" db="EMBL/GenBank/DDBJ databases">
        <title>Bacterial and archaeal communities from various locations to study Microbial Dark Matter (Phase II).</title>
        <authorList>
            <person name="Stepanauskas R."/>
        </authorList>
    </citation>
    <scope>NUCLEOTIDE SEQUENCE [LARGE SCALE GENOMIC DNA]</scope>
    <source>
        <strain evidence="2 3">PD1</strain>
    </source>
</reference>
<proteinExistence type="predicted"/>
<dbReference type="Proteomes" id="UP001204798">
    <property type="component" value="Unassembled WGS sequence"/>
</dbReference>
<dbReference type="SUPFAM" id="SSF109604">
    <property type="entry name" value="HD-domain/PDEase-like"/>
    <property type="match status" value="1"/>
</dbReference>
<protein>
    <submittedName>
        <fullName evidence="2">EAL and modified HD-GYP domain-containing signal transduction protein</fullName>
    </submittedName>
</protein>
<evidence type="ECO:0000313" key="3">
    <source>
        <dbReference type="Proteomes" id="UP001204798"/>
    </source>
</evidence>
<name>A0ABT2ETI9_9BACT</name>
<comment type="caution">
    <text evidence="2">The sequence shown here is derived from an EMBL/GenBank/DDBJ whole genome shotgun (WGS) entry which is preliminary data.</text>
</comment>
<dbReference type="EMBL" id="JANUCP010000005">
    <property type="protein sequence ID" value="MCS3920203.1"/>
    <property type="molecule type" value="Genomic_DNA"/>
</dbReference>
<dbReference type="PANTHER" id="PTHR33525:SF4">
    <property type="entry name" value="CYCLIC DI-GMP PHOSPHODIESTERASE CDGJ"/>
    <property type="match status" value="1"/>
</dbReference>
<organism evidence="2 3">
    <name type="scientific">Candidatus Fervidibacter sacchari</name>
    <dbReference type="NCBI Taxonomy" id="1448929"/>
    <lineage>
        <taxon>Bacteria</taxon>
        <taxon>Candidatus Fervidibacterota</taxon>
        <taxon>Candidatus Fervidibacter</taxon>
    </lineage>
</organism>